<keyword evidence="2" id="KW-0830">Ubiquinone</keyword>
<dbReference type="Proteomes" id="UP000182054">
    <property type="component" value="Unassembled WGS sequence"/>
</dbReference>
<gene>
    <name evidence="2" type="ORF">SAMN05444374_108151</name>
</gene>
<evidence type="ECO:0000313" key="2">
    <source>
        <dbReference type="EMBL" id="SFA53866.1"/>
    </source>
</evidence>
<keyword evidence="2" id="KW-0808">Transferase</keyword>
<proteinExistence type="predicted"/>
<dbReference type="Pfam" id="PF06983">
    <property type="entry name" value="3-dmu-9_3-mt"/>
    <property type="match status" value="1"/>
</dbReference>
<evidence type="ECO:0000259" key="1">
    <source>
        <dbReference type="Pfam" id="PF06983"/>
    </source>
</evidence>
<dbReference type="PIRSF" id="PIRSF021700">
    <property type="entry name" value="3_dmu_93_MTrfase"/>
    <property type="match status" value="1"/>
</dbReference>
<dbReference type="RefSeq" id="WP_244516496.1">
    <property type="nucleotide sequence ID" value="NZ_FOJN01000008.1"/>
</dbReference>
<dbReference type="Gene3D" id="3.10.180.10">
    <property type="entry name" value="2,3-Dihydroxybiphenyl 1,2-Dioxygenase, domain 1"/>
    <property type="match status" value="1"/>
</dbReference>
<evidence type="ECO:0000313" key="3">
    <source>
        <dbReference type="Proteomes" id="UP000182054"/>
    </source>
</evidence>
<name>A0A1I0TS56_9NOCA</name>
<keyword evidence="2" id="KW-0489">Methyltransferase</keyword>
<protein>
    <submittedName>
        <fullName evidence="2">Glyoxalase superfamily enzyme, possibly 3-demethylubiquinone-9 3-methyltransferase</fullName>
    </submittedName>
</protein>
<dbReference type="AlphaFoldDB" id="A0A1I0TS56"/>
<dbReference type="InterPro" id="IPR009725">
    <property type="entry name" value="3_dmu_93_MTrfase"/>
</dbReference>
<dbReference type="PANTHER" id="PTHR33990:SF2">
    <property type="entry name" value="PHNB-LIKE DOMAIN-CONTAINING PROTEIN"/>
    <property type="match status" value="1"/>
</dbReference>
<dbReference type="PANTHER" id="PTHR33990">
    <property type="entry name" value="PROTEIN YJDN-RELATED"/>
    <property type="match status" value="1"/>
</dbReference>
<dbReference type="InterPro" id="IPR029068">
    <property type="entry name" value="Glyas_Bleomycin-R_OHBP_Dase"/>
</dbReference>
<reference evidence="2 3" key="1">
    <citation type="submission" date="2016-10" db="EMBL/GenBank/DDBJ databases">
        <authorList>
            <person name="de Groot N.N."/>
        </authorList>
    </citation>
    <scope>NUCLEOTIDE SEQUENCE [LARGE SCALE GENOMIC DNA]</scope>
    <source>
        <strain evidence="2 3">DSM 44908</strain>
    </source>
</reference>
<dbReference type="EMBL" id="FOJN01000008">
    <property type="protein sequence ID" value="SFA53866.1"/>
    <property type="molecule type" value="Genomic_DNA"/>
</dbReference>
<dbReference type="InterPro" id="IPR028973">
    <property type="entry name" value="PhnB-like"/>
</dbReference>
<dbReference type="CDD" id="cd06588">
    <property type="entry name" value="PhnB_like"/>
    <property type="match status" value="1"/>
</dbReference>
<organism evidence="2 3">
    <name type="scientific">Rhodococcoides kroppenstedtii</name>
    <dbReference type="NCBI Taxonomy" id="293050"/>
    <lineage>
        <taxon>Bacteria</taxon>
        <taxon>Bacillati</taxon>
        <taxon>Actinomycetota</taxon>
        <taxon>Actinomycetes</taxon>
        <taxon>Mycobacteriales</taxon>
        <taxon>Nocardiaceae</taxon>
        <taxon>Rhodococcoides</taxon>
    </lineage>
</organism>
<dbReference type="SUPFAM" id="SSF54593">
    <property type="entry name" value="Glyoxalase/Bleomycin resistance protein/Dihydroxybiphenyl dioxygenase"/>
    <property type="match status" value="1"/>
</dbReference>
<dbReference type="GO" id="GO:0032259">
    <property type="term" value="P:methylation"/>
    <property type="evidence" value="ECO:0007669"/>
    <property type="project" value="UniProtKB-KW"/>
</dbReference>
<dbReference type="GO" id="GO:0008168">
    <property type="term" value="F:methyltransferase activity"/>
    <property type="evidence" value="ECO:0007669"/>
    <property type="project" value="UniProtKB-KW"/>
</dbReference>
<accession>A0A1I0TS56</accession>
<feature type="domain" description="PhnB-like" evidence="1">
    <location>
        <begin position="10"/>
        <end position="124"/>
    </location>
</feature>
<dbReference type="GeneID" id="85486246"/>
<sequence>MPTIDSTTAQKIVPTLWFDDQAEEAARFYVDLFGGSILNVSRYGEGGPGKAGSAMTVDFELFGQRFTGLNGGPHFQFTEAVSLAVSCADQDEVDRYWDALTADGGAESQCAWCKDRFGLSWQIVPTRLMELMSDPDPEKSGRVVQAMLQMRKIVVADLEAAYAG</sequence>